<dbReference type="Proteomes" id="UP000765509">
    <property type="component" value="Unassembled WGS sequence"/>
</dbReference>
<dbReference type="OrthoDB" id="5101518at2759"/>
<dbReference type="Pfam" id="PF24626">
    <property type="entry name" value="SH3_Tf2-1"/>
    <property type="match status" value="1"/>
</dbReference>
<dbReference type="EMBL" id="AVOT02001230">
    <property type="protein sequence ID" value="MBW0466173.1"/>
    <property type="molecule type" value="Genomic_DNA"/>
</dbReference>
<protein>
    <recommendedName>
        <fullName evidence="1">Tf2-1-like SH3-like domain-containing protein</fullName>
    </recommendedName>
</protein>
<accession>A0A9Q3BJ48</accession>
<evidence type="ECO:0000313" key="3">
    <source>
        <dbReference type="Proteomes" id="UP000765509"/>
    </source>
</evidence>
<evidence type="ECO:0000313" key="2">
    <source>
        <dbReference type="EMBL" id="MBW0466173.1"/>
    </source>
</evidence>
<reference evidence="2" key="1">
    <citation type="submission" date="2021-03" db="EMBL/GenBank/DDBJ databases">
        <title>Draft genome sequence of rust myrtle Austropuccinia psidii MF-1, a brazilian biotype.</title>
        <authorList>
            <person name="Quecine M.C."/>
            <person name="Pachon D.M.R."/>
            <person name="Bonatelli M.L."/>
            <person name="Correr F.H."/>
            <person name="Franceschini L.M."/>
            <person name="Leite T.F."/>
            <person name="Margarido G.R.A."/>
            <person name="Almeida C.A."/>
            <person name="Ferrarezi J.A."/>
            <person name="Labate C.A."/>
        </authorList>
    </citation>
    <scope>NUCLEOTIDE SEQUENCE</scope>
    <source>
        <strain evidence="2">MF-1</strain>
    </source>
</reference>
<proteinExistence type="predicted"/>
<dbReference type="InterPro" id="IPR056924">
    <property type="entry name" value="SH3_Tf2-1"/>
</dbReference>
<dbReference type="AlphaFoldDB" id="A0A9Q3BJ48"/>
<evidence type="ECO:0000259" key="1">
    <source>
        <dbReference type="Pfam" id="PF24626"/>
    </source>
</evidence>
<sequence>MVWLSSRNIQSERPTEKLSGRWLGTFQIFEKVSTHAYQLMLPSQLKSIHQFFHISLLEPVKRSIISNKHQEPPPPIIIEEEEDWEISKMLGSKITRGKVSFKGQKDPLGKHLETSRISLNMSNMSINCILTSQAKILKELYLLYVSSWGEELPKVSPTPGIHL</sequence>
<organism evidence="2 3">
    <name type="scientific">Austropuccinia psidii MF-1</name>
    <dbReference type="NCBI Taxonomy" id="1389203"/>
    <lineage>
        <taxon>Eukaryota</taxon>
        <taxon>Fungi</taxon>
        <taxon>Dikarya</taxon>
        <taxon>Basidiomycota</taxon>
        <taxon>Pucciniomycotina</taxon>
        <taxon>Pucciniomycetes</taxon>
        <taxon>Pucciniales</taxon>
        <taxon>Sphaerophragmiaceae</taxon>
        <taxon>Austropuccinia</taxon>
    </lineage>
</organism>
<feature type="domain" description="Tf2-1-like SH3-like" evidence="1">
    <location>
        <begin position="1"/>
        <end position="60"/>
    </location>
</feature>
<gene>
    <name evidence="2" type="ORF">O181_005888</name>
</gene>
<comment type="caution">
    <text evidence="2">The sequence shown here is derived from an EMBL/GenBank/DDBJ whole genome shotgun (WGS) entry which is preliminary data.</text>
</comment>
<name>A0A9Q3BJ48_9BASI</name>
<keyword evidence="3" id="KW-1185">Reference proteome</keyword>